<dbReference type="Pfam" id="PF07589">
    <property type="entry name" value="PEP-CTERM"/>
    <property type="match status" value="1"/>
</dbReference>
<organism evidence="3 4">
    <name type="scientific">Duganella qianjiadongensis</name>
    <dbReference type="NCBI Taxonomy" id="2692176"/>
    <lineage>
        <taxon>Bacteria</taxon>
        <taxon>Pseudomonadati</taxon>
        <taxon>Pseudomonadota</taxon>
        <taxon>Betaproteobacteria</taxon>
        <taxon>Burkholderiales</taxon>
        <taxon>Oxalobacteraceae</taxon>
        <taxon>Telluria group</taxon>
        <taxon>Duganella</taxon>
    </lineage>
</organism>
<feature type="domain" description="Ice-binding protein C-terminal" evidence="2">
    <location>
        <begin position="211"/>
        <end position="235"/>
    </location>
</feature>
<evidence type="ECO:0000259" key="2">
    <source>
        <dbReference type="Pfam" id="PF07589"/>
    </source>
</evidence>
<keyword evidence="4" id="KW-1185">Reference proteome</keyword>
<accession>A0ABW9VDV6</accession>
<feature type="chain" id="PRO_5046324661" evidence="1">
    <location>
        <begin position="20"/>
        <end position="238"/>
    </location>
</feature>
<evidence type="ECO:0000313" key="4">
    <source>
        <dbReference type="Proteomes" id="UP000478090"/>
    </source>
</evidence>
<name>A0ABW9VDV6_9BURK</name>
<evidence type="ECO:0000256" key="1">
    <source>
        <dbReference type="SAM" id="SignalP"/>
    </source>
</evidence>
<keyword evidence="1" id="KW-0732">Signal</keyword>
<comment type="caution">
    <text evidence="3">The sequence shown here is derived from an EMBL/GenBank/DDBJ whole genome shotgun (WGS) entry which is preliminary data.</text>
</comment>
<protein>
    <submittedName>
        <fullName evidence="3">PEP-CTERM sorting domain-containing protein</fullName>
    </submittedName>
</protein>
<dbReference type="InterPro" id="IPR013424">
    <property type="entry name" value="Ice-binding_C"/>
</dbReference>
<feature type="signal peptide" evidence="1">
    <location>
        <begin position="1"/>
        <end position="19"/>
    </location>
</feature>
<gene>
    <name evidence="3" type="ORF">GTP27_00530</name>
</gene>
<reference evidence="3 4" key="1">
    <citation type="submission" date="2019-12" db="EMBL/GenBank/DDBJ databases">
        <title>Novel species isolated from a subtropical stream in China.</title>
        <authorList>
            <person name="Lu H."/>
        </authorList>
    </citation>
    <scope>NUCLEOTIDE SEQUENCE [LARGE SCALE GENOMIC DNA]</scope>
    <source>
        <strain evidence="3 4">CY13W</strain>
    </source>
</reference>
<dbReference type="NCBIfam" id="TIGR02595">
    <property type="entry name" value="PEP_CTERM"/>
    <property type="match status" value="1"/>
</dbReference>
<sequence length="238" mass="24238">MKKIPLLLAGLALAGSSNAAVLQFDFTAKIQEMVQFSPLTFAGGMVSSSDLNGSTVSVGDAISGHFTYDTSTAQISNVGGLAMFSAAAAQNALNAAIGTTSLGLDHALSNTTTVQVGNNVAGLKGADSFGIANVSANGQASQMMALMLFDSTGHAFSDSTLPAALDFSAFGTSTFYYTYSSASTHAMMGANGSLTSLTVTQLPTGGNPTTPVPEPETYAMLLAGLGLLGWTARRRQAR</sequence>
<proteinExistence type="predicted"/>
<dbReference type="Proteomes" id="UP000478090">
    <property type="component" value="Unassembled WGS sequence"/>
</dbReference>
<dbReference type="RefSeq" id="WP_161037250.1">
    <property type="nucleotide sequence ID" value="NZ_WWCM01000001.1"/>
</dbReference>
<dbReference type="EMBL" id="WWCM01000001">
    <property type="protein sequence ID" value="MYM37814.1"/>
    <property type="molecule type" value="Genomic_DNA"/>
</dbReference>
<evidence type="ECO:0000313" key="3">
    <source>
        <dbReference type="EMBL" id="MYM37814.1"/>
    </source>
</evidence>